<dbReference type="EMBL" id="WBZC01000061">
    <property type="protein sequence ID" value="KAB3531054.1"/>
    <property type="molecule type" value="Genomic_DNA"/>
</dbReference>
<feature type="transmembrane region" description="Helical" evidence="1">
    <location>
        <begin position="34"/>
        <end position="56"/>
    </location>
</feature>
<evidence type="ECO:0000256" key="1">
    <source>
        <dbReference type="SAM" id="Phobius"/>
    </source>
</evidence>
<gene>
    <name evidence="3" type="ORF">F8154_13340</name>
</gene>
<protein>
    <submittedName>
        <fullName evidence="3">PH domain-containing protein</fullName>
    </submittedName>
</protein>
<dbReference type="InterPro" id="IPR009589">
    <property type="entry name" value="PH_YyaB-like"/>
</dbReference>
<evidence type="ECO:0000259" key="2">
    <source>
        <dbReference type="Pfam" id="PF06713"/>
    </source>
</evidence>
<evidence type="ECO:0000313" key="3">
    <source>
        <dbReference type="EMBL" id="KAB3531054.1"/>
    </source>
</evidence>
<keyword evidence="1" id="KW-0812">Transmembrane</keyword>
<name>A0A6I0EX40_9FIRM</name>
<proteinExistence type="predicted"/>
<dbReference type="RefSeq" id="WP_151862115.1">
    <property type="nucleotide sequence ID" value="NZ_WBZC01000061.1"/>
</dbReference>
<dbReference type="Proteomes" id="UP000432715">
    <property type="component" value="Unassembled WGS sequence"/>
</dbReference>
<dbReference type="GO" id="GO:0030153">
    <property type="term" value="P:bacteriocin immunity"/>
    <property type="evidence" value="ECO:0007669"/>
    <property type="project" value="InterPro"/>
</dbReference>
<organism evidence="3 4">
    <name type="scientific">Alkaliphilus pronyensis</name>
    <dbReference type="NCBI Taxonomy" id="1482732"/>
    <lineage>
        <taxon>Bacteria</taxon>
        <taxon>Bacillati</taxon>
        <taxon>Bacillota</taxon>
        <taxon>Clostridia</taxon>
        <taxon>Peptostreptococcales</taxon>
        <taxon>Natronincolaceae</taxon>
        <taxon>Alkaliphilus</taxon>
    </lineage>
</organism>
<feature type="domain" description="Uncharacterized protein YyaB-like PH" evidence="2">
    <location>
        <begin position="52"/>
        <end position="125"/>
    </location>
</feature>
<keyword evidence="1" id="KW-0472">Membrane</keyword>
<dbReference type="OrthoDB" id="6658731at2"/>
<keyword evidence="1" id="KW-1133">Transmembrane helix</keyword>
<dbReference type="AlphaFoldDB" id="A0A6I0EX40"/>
<reference evidence="3 4" key="1">
    <citation type="submission" date="2019-10" db="EMBL/GenBank/DDBJ databases">
        <title>Alkaliphilus serpentinus sp. nov. and Alkaliphilus pronyensis sp. nov., two novel anaerobic alkaliphilic species isolated from the serpentinized-hosted hydrothermal field of the Prony Bay (New Caledonia).</title>
        <authorList>
            <person name="Postec A."/>
        </authorList>
    </citation>
    <scope>NUCLEOTIDE SEQUENCE [LARGE SCALE GENOMIC DNA]</scope>
    <source>
        <strain evidence="3 4">LacV</strain>
    </source>
</reference>
<sequence length="132" mass="15004">MRFNSKKDFWLGLLIWIPIGGGFIVSLMSEGWLIKILMLATAIFAGWIWFGTSYYISEEILIIKCGPFSEKISIKDIKSIKKTRNPLSSAALSINRIEIRYGFSGMTLISPKDKEQFVGLILQKNNNIDIKI</sequence>
<feature type="transmembrane region" description="Helical" evidence="1">
    <location>
        <begin position="9"/>
        <end position="28"/>
    </location>
</feature>
<accession>A0A6I0EX40</accession>
<evidence type="ECO:0000313" key="4">
    <source>
        <dbReference type="Proteomes" id="UP000432715"/>
    </source>
</evidence>
<keyword evidence="4" id="KW-1185">Reference proteome</keyword>
<comment type="caution">
    <text evidence="3">The sequence shown here is derived from an EMBL/GenBank/DDBJ whole genome shotgun (WGS) entry which is preliminary data.</text>
</comment>
<dbReference type="Pfam" id="PF06713">
    <property type="entry name" value="bPH_4"/>
    <property type="match status" value="1"/>
</dbReference>